<evidence type="ECO:0000256" key="3">
    <source>
        <dbReference type="ARBA" id="ARBA00022989"/>
    </source>
</evidence>
<proteinExistence type="predicted"/>
<feature type="transmembrane region" description="Helical" evidence="5">
    <location>
        <begin position="129"/>
        <end position="149"/>
    </location>
</feature>
<dbReference type="InterPro" id="IPR006977">
    <property type="entry name" value="Yip1_dom"/>
</dbReference>
<keyword evidence="4 5" id="KW-0472">Membrane</keyword>
<keyword evidence="8" id="KW-1185">Reference proteome</keyword>
<evidence type="ECO:0000256" key="2">
    <source>
        <dbReference type="ARBA" id="ARBA00022692"/>
    </source>
</evidence>
<protein>
    <submittedName>
        <fullName evidence="7">YIP1 family protein</fullName>
    </submittedName>
</protein>
<feature type="transmembrane region" description="Helical" evidence="5">
    <location>
        <begin position="100"/>
        <end position="123"/>
    </location>
</feature>
<evidence type="ECO:0000313" key="8">
    <source>
        <dbReference type="Proteomes" id="UP001596422"/>
    </source>
</evidence>
<comment type="subcellular location">
    <subcellularLocation>
        <location evidence="1">Membrane</location>
        <topology evidence="1">Multi-pass membrane protein</topology>
    </subcellularLocation>
</comment>
<evidence type="ECO:0000313" key="7">
    <source>
        <dbReference type="EMBL" id="MFC6674240.1"/>
    </source>
</evidence>
<organism evidence="7 8">
    <name type="scientific">Marinobacterium aestuariivivens</name>
    <dbReference type="NCBI Taxonomy" id="1698799"/>
    <lineage>
        <taxon>Bacteria</taxon>
        <taxon>Pseudomonadati</taxon>
        <taxon>Pseudomonadota</taxon>
        <taxon>Gammaproteobacteria</taxon>
        <taxon>Oceanospirillales</taxon>
        <taxon>Oceanospirillaceae</taxon>
        <taxon>Marinobacterium</taxon>
    </lineage>
</organism>
<feature type="domain" description="Yip1" evidence="6">
    <location>
        <begin position="9"/>
        <end position="177"/>
    </location>
</feature>
<accession>A0ABW2A9K4</accession>
<dbReference type="RefSeq" id="WP_379914017.1">
    <property type="nucleotide sequence ID" value="NZ_JBHSWE010000002.1"/>
</dbReference>
<comment type="caution">
    <text evidence="7">The sequence shown here is derived from an EMBL/GenBank/DDBJ whole genome shotgun (WGS) entry which is preliminary data.</text>
</comment>
<sequence>MTVSDISRMFVSPHGGWDELARIHPSVIKLFMFLVLPFSLVPPAMIEYAGLHYGSRLLPGADAGSWAVSAAVFFVAELFTVPLMAWAIRSNATTQKINVGYPEAFLVAAVAAIQMWLSAFGLFVPNPGFIILVALAGLIGSIALVYHGIEAMLKLREEVEIASLTFTTLAMGVLGWTLLLVLVFMVLLL</sequence>
<feature type="transmembrane region" description="Helical" evidence="5">
    <location>
        <begin position="66"/>
        <end position="88"/>
    </location>
</feature>
<feature type="transmembrane region" description="Helical" evidence="5">
    <location>
        <begin position="27"/>
        <end position="46"/>
    </location>
</feature>
<feature type="transmembrane region" description="Helical" evidence="5">
    <location>
        <begin position="161"/>
        <end position="188"/>
    </location>
</feature>
<keyword evidence="2 5" id="KW-0812">Transmembrane</keyword>
<dbReference type="Pfam" id="PF04893">
    <property type="entry name" value="Yip1"/>
    <property type="match status" value="1"/>
</dbReference>
<evidence type="ECO:0000256" key="4">
    <source>
        <dbReference type="ARBA" id="ARBA00023136"/>
    </source>
</evidence>
<reference evidence="8" key="1">
    <citation type="journal article" date="2019" name="Int. J. Syst. Evol. Microbiol.">
        <title>The Global Catalogue of Microorganisms (GCM) 10K type strain sequencing project: providing services to taxonomists for standard genome sequencing and annotation.</title>
        <authorList>
            <consortium name="The Broad Institute Genomics Platform"/>
            <consortium name="The Broad Institute Genome Sequencing Center for Infectious Disease"/>
            <person name="Wu L."/>
            <person name="Ma J."/>
        </authorList>
    </citation>
    <scope>NUCLEOTIDE SEQUENCE [LARGE SCALE GENOMIC DNA]</scope>
    <source>
        <strain evidence="8">NBRC 111756</strain>
    </source>
</reference>
<dbReference type="EMBL" id="JBHSWE010000002">
    <property type="protein sequence ID" value="MFC6674240.1"/>
    <property type="molecule type" value="Genomic_DNA"/>
</dbReference>
<keyword evidence="3 5" id="KW-1133">Transmembrane helix</keyword>
<evidence type="ECO:0000256" key="5">
    <source>
        <dbReference type="SAM" id="Phobius"/>
    </source>
</evidence>
<name>A0ABW2A9K4_9GAMM</name>
<gene>
    <name evidence="7" type="ORF">ACFQDL_32105</name>
</gene>
<dbReference type="Proteomes" id="UP001596422">
    <property type="component" value="Unassembled WGS sequence"/>
</dbReference>
<evidence type="ECO:0000256" key="1">
    <source>
        <dbReference type="ARBA" id="ARBA00004141"/>
    </source>
</evidence>
<evidence type="ECO:0000259" key="6">
    <source>
        <dbReference type="Pfam" id="PF04893"/>
    </source>
</evidence>